<dbReference type="AlphaFoldDB" id="A0AAV7K554"/>
<name>A0AAV7K554_9METZ</name>
<comment type="similarity">
    <text evidence="1">Belongs to the peptidase C56 family.</text>
</comment>
<sequence length="172" mass="19342">MATAQKRIGILVEFNYEDLEVWYPLLRFREEGMCTFTIGPEVDKVYQSKKGYPCKSDKSIDTISADDLDVLIIPGGFAPDYWRRDERFVSLVQKANEKEKVIGSICHGPWLLCSARIIKDRKLTCFCSIKDDVINAGGIYQDASVVVDGNLVTSRVPTDLPDFCKAILGLLK</sequence>
<protein>
    <submittedName>
        <fullName evidence="3">Protein DJ-1-like protein D-like</fullName>
    </submittedName>
</protein>
<dbReference type="PROSITE" id="PS51276">
    <property type="entry name" value="PEPTIDASE_C56_PFPI"/>
    <property type="match status" value="1"/>
</dbReference>
<comment type="caution">
    <text evidence="3">The sequence shown here is derived from an EMBL/GenBank/DDBJ whole genome shotgun (WGS) entry which is preliminary data.</text>
</comment>
<dbReference type="PANTHER" id="PTHR42733:SF13">
    <property type="entry name" value="DJ-1_PFPI DOMAIN-CONTAINING PROTEIN"/>
    <property type="match status" value="1"/>
</dbReference>
<feature type="domain" description="DJ-1/PfpI" evidence="2">
    <location>
        <begin position="6"/>
        <end position="168"/>
    </location>
</feature>
<dbReference type="NCBIfam" id="TIGR01382">
    <property type="entry name" value="PfpI"/>
    <property type="match status" value="1"/>
</dbReference>
<evidence type="ECO:0000313" key="3">
    <source>
        <dbReference type="EMBL" id="KAI6656382.1"/>
    </source>
</evidence>
<dbReference type="EMBL" id="JAKMXF010000144">
    <property type="protein sequence ID" value="KAI6656382.1"/>
    <property type="molecule type" value="Genomic_DNA"/>
</dbReference>
<dbReference type="Pfam" id="PF01965">
    <property type="entry name" value="DJ-1_PfpI"/>
    <property type="match status" value="1"/>
</dbReference>
<dbReference type="Gene3D" id="3.40.50.880">
    <property type="match status" value="1"/>
</dbReference>
<organism evidence="3 4">
    <name type="scientific">Oopsacas minuta</name>
    <dbReference type="NCBI Taxonomy" id="111878"/>
    <lineage>
        <taxon>Eukaryota</taxon>
        <taxon>Metazoa</taxon>
        <taxon>Porifera</taxon>
        <taxon>Hexactinellida</taxon>
        <taxon>Hexasterophora</taxon>
        <taxon>Lyssacinosida</taxon>
        <taxon>Leucopsacidae</taxon>
        <taxon>Oopsacas</taxon>
    </lineage>
</organism>
<reference evidence="3 4" key="1">
    <citation type="journal article" date="2023" name="BMC Biol.">
        <title>The compact genome of the sponge Oopsacas minuta (Hexactinellida) is lacking key metazoan core genes.</title>
        <authorList>
            <person name="Santini S."/>
            <person name="Schenkelaars Q."/>
            <person name="Jourda C."/>
            <person name="Duchesne M."/>
            <person name="Belahbib H."/>
            <person name="Rocher C."/>
            <person name="Selva M."/>
            <person name="Riesgo A."/>
            <person name="Vervoort M."/>
            <person name="Leys S.P."/>
            <person name="Kodjabachian L."/>
            <person name="Le Bivic A."/>
            <person name="Borchiellini C."/>
            <person name="Claverie J.M."/>
            <person name="Renard E."/>
        </authorList>
    </citation>
    <scope>NUCLEOTIDE SEQUENCE [LARGE SCALE GENOMIC DNA]</scope>
    <source>
        <strain evidence="3">SPO-2</strain>
    </source>
</reference>
<dbReference type="Proteomes" id="UP001165289">
    <property type="component" value="Unassembled WGS sequence"/>
</dbReference>
<dbReference type="CDD" id="cd03134">
    <property type="entry name" value="GATase1_PfpI_like"/>
    <property type="match status" value="1"/>
</dbReference>
<evidence type="ECO:0000313" key="4">
    <source>
        <dbReference type="Proteomes" id="UP001165289"/>
    </source>
</evidence>
<dbReference type="SUPFAM" id="SSF52317">
    <property type="entry name" value="Class I glutamine amidotransferase-like"/>
    <property type="match status" value="1"/>
</dbReference>
<dbReference type="InterPro" id="IPR002818">
    <property type="entry name" value="DJ-1/PfpI"/>
</dbReference>
<proteinExistence type="inferred from homology"/>
<dbReference type="InterPro" id="IPR006286">
    <property type="entry name" value="C56_PfpI-like"/>
</dbReference>
<evidence type="ECO:0000256" key="1">
    <source>
        <dbReference type="ARBA" id="ARBA00008542"/>
    </source>
</evidence>
<dbReference type="PANTHER" id="PTHR42733">
    <property type="entry name" value="DJ-1 PROTEIN"/>
    <property type="match status" value="1"/>
</dbReference>
<keyword evidence="4" id="KW-1185">Reference proteome</keyword>
<dbReference type="InterPro" id="IPR029062">
    <property type="entry name" value="Class_I_gatase-like"/>
</dbReference>
<evidence type="ECO:0000259" key="2">
    <source>
        <dbReference type="Pfam" id="PF01965"/>
    </source>
</evidence>
<gene>
    <name evidence="3" type="ORF">LOD99_1181</name>
</gene>
<accession>A0AAV7K554</accession>